<evidence type="ECO:0000256" key="2">
    <source>
        <dbReference type="ARBA" id="ARBA00016807"/>
    </source>
</evidence>
<protein>
    <recommendedName>
        <fullName evidence="2">Regulatory protein zeste</fullName>
    </recommendedName>
</protein>
<accession>A0A8J5K3Y0</accession>
<gene>
    <name evidence="5" type="primary">Msantd-L26</name>
    <name evidence="5" type="ORF">Hamer_G011627</name>
</gene>
<comment type="caution">
    <text evidence="5">The sequence shown here is derived from an EMBL/GenBank/DDBJ whole genome shotgun (WGS) entry which is preliminary data.</text>
</comment>
<evidence type="ECO:0000256" key="3">
    <source>
        <dbReference type="ARBA" id="ARBA00025466"/>
    </source>
</evidence>
<reference evidence="5" key="1">
    <citation type="journal article" date="2021" name="Sci. Adv.">
        <title>The American lobster genome reveals insights on longevity, neural, and immune adaptations.</title>
        <authorList>
            <person name="Polinski J.M."/>
            <person name="Zimin A.V."/>
            <person name="Clark K.F."/>
            <person name="Kohn A.B."/>
            <person name="Sadowski N."/>
            <person name="Timp W."/>
            <person name="Ptitsyn A."/>
            <person name="Khanna P."/>
            <person name="Romanova D.Y."/>
            <person name="Williams P."/>
            <person name="Greenwood S.J."/>
            <person name="Moroz L.L."/>
            <person name="Walt D.R."/>
            <person name="Bodnar A.G."/>
        </authorList>
    </citation>
    <scope>NUCLEOTIDE SEQUENCE</scope>
    <source>
        <strain evidence="5">GMGI-L3</strain>
    </source>
</reference>
<dbReference type="Proteomes" id="UP000747542">
    <property type="component" value="Unassembled WGS sequence"/>
</dbReference>
<organism evidence="5 6">
    <name type="scientific">Homarus americanus</name>
    <name type="common">American lobster</name>
    <dbReference type="NCBI Taxonomy" id="6706"/>
    <lineage>
        <taxon>Eukaryota</taxon>
        <taxon>Metazoa</taxon>
        <taxon>Ecdysozoa</taxon>
        <taxon>Arthropoda</taxon>
        <taxon>Crustacea</taxon>
        <taxon>Multicrustacea</taxon>
        <taxon>Malacostraca</taxon>
        <taxon>Eumalacostraca</taxon>
        <taxon>Eucarida</taxon>
        <taxon>Decapoda</taxon>
        <taxon>Pleocyemata</taxon>
        <taxon>Astacidea</taxon>
        <taxon>Nephropoidea</taxon>
        <taxon>Nephropidae</taxon>
        <taxon>Homarus</taxon>
    </lineage>
</organism>
<name>A0A8J5K3Y0_HOMAM</name>
<evidence type="ECO:0000313" key="5">
    <source>
        <dbReference type="EMBL" id="KAG7168946.1"/>
    </source>
</evidence>
<dbReference type="EMBL" id="JAHLQT010018664">
    <property type="protein sequence ID" value="KAG7168946.1"/>
    <property type="molecule type" value="Genomic_DNA"/>
</dbReference>
<comment type="function">
    <text evidence="3">Involved in transvection phenomena (= synapsis-dependent gene expression), where the synaptic pairing of chromosomes carrying genes with which zeste interacts influences the expression of these genes. Zeste binds to DNA and stimulates transcription from a nearby promoter.</text>
</comment>
<evidence type="ECO:0000259" key="4">
    <source>
        <dbReference type="Pfam" id="PF13873"/>
    </source>
</evidence>
<dbReference type="GO" id="GO:0003677">
    <property type="term" value="F:DNA binding"/>
    <property type="evidence" value="ECO:0007669"/>
    <property type="project" value="UniProtKB-KW"/>
</dbReference>
<dbReference type="OrthoDB" id="7791603at2759"/>
<keyword evidence="5" id="KW-0238">DNA-binding</keyword>
<evidence type="ECO:0000313" key="6">
    <source>
        <dbReference type="Proteomes" id="UP000747542"/>
    </source>
</evidence>
<proteinExistence type="predicted"/>
<dbReference type="AlphaFoldDB" id="A0A8J5K3Y0"/>
<feature type="domain" description="Myb/SANT-like DNA-binding" evidence="4">
    <location>
        <begin position="16"/>
        <end position="89"/>
    </location>
</feature>
<comment type="subunit">
    <text evidence="1">Self-associates forming complexes of several hundred monomers.</text>
</comment>
<dbReference type="Pfam" id="PF13873">
    <property type="entry name" value="Myb_DNA-bind_5"/>
    <property type="match status" value="1"/>
</dbReference>
<keyword evidence="6" id="KW-1185">Reference proteome</keyword>
<evidence type="ECO:0000256" key="1">
    <source>
        <dbReference type="ARBA" id="ARBA00011764"/>
    </source>
</evidence>
<sequence length="109" mass="13644">MEAREDREMNMQKRHRSRNFTKYEKEVFYSVFSQYAATINDKRSSVDTIRDAWNRLLLEYNSQHNVYPRTRRQLQVLWRDEKFRAKKRVRRERVSSVQHFLLFRLWSQV</sequence>
<dbReference type="InterPro" id="IPR028002">
    <property type="entry name" value="Myb_DNA-bind_5"/>
</dbReference>